<dbReference type="Pfam" id="PF12796">
    <property type="entry name" value="Ank_2"/>
    <property type="match status" value="1"/>
</dbReference>
<accession>A0A9Q0REU4</accession>
<dbReference type="AlphaFoldDB" id="A0A9Q0REU4"/>
<evidence type="ECO:0000313" key="5">
    <source>
        <dbReference type="Proteomes" id="UP001149090"/>
    </source>
</evidence>
<evidence type="ECO:0000256" key="3">
    <source>
        <dbReference type="PROSITE-ProRule" id="PRU00023"/>
    </source>
</evidence>
<name>A0A9Q0REU4_ANAIG</name>
<dbReference type="SMART" id="SM00248">
    <property type="entry name" value="ANK"/>
    <property type="match status" value="2"/>
</dbReference>
<dbReference type="PANTHER" id="PTHR24171">
    <property type="entry name" value="ANKYRIN REPEAT DOMAIN-CONTAINING PROTEIN 39-RELATED"/>
    <property type="match status" value="1"/>
</dbReference>
<dbReference type="Proteomes" id="UP001149090">
    <property type="component" value="Unassembled WGS sequence"/>
</dbReference>
<dbReference type="Gene3D" id="1.25.40.20">
    <property type="entry name" value="Ankyrin repeat-containing domain"/>
    <property type="match status" value="2"/>
</dbReference>
<dbReference type="PROSITE" id="PS50088">
    <property type="entry name" value="ANK_REPEAT"/>
    <property type="match status" value="2"/>
</dbReference>
<dbReference type="OMA" id="ENPIDSC"/>
<dbReference type="EMBL" id="JAPDFW010000059">
    <property type="protein sequence ID" value="KAJ5077023.1"/>
    <property type="molecule type" value="Genomic_DNA"/>
</dbReference>
<dbReference type="InterPro" id="IPR002110">
    <property type="entry name" value="Ankyrin_rpt"/>
</dbReference>
<evidence type="ECO:0000256" key="1">
    <source>
        <dbReference type="ARBA" id="ARBA00022737"/>
    </source>
</evidence>
<dbReference type="SUPFAM" id="SSF48403">
    <property type="entry name" value="Ankyrin repeat"/>
    <property type="match status" value="1"/>
</dbReference>
<evidence type="ECO:0000256" key="2">
    <source>
        <dbReference type="ARBA" id="ARBA00023043"/>
    </source>
</evidence>
<gene>
    <name evidence="4" type="ORF">M0811_00343</name>
</gene>
<keyword evidence="5" id="KW-1185">Reference proteome</keyword>
<sequence length="124" mass="14186">MEILIKTGLDLEEQDKNGETPLHISSSVGNIKLIQWILKQGISVNLKDKIGRTALHNAALYGHLRLVYFLLKIGADPKIKDRNLENPIDSCNFGHDQFKSIFSTYSINVYDKIFELLKKEMEKI</sequence>
<dbReference type="PRINTS" id="PR01415">
    <property type="entry name" value="ANKYRIN"/>
</dbReference>
<proteinExistence type="predicted"/>
<dbReference type="OrthoDB" id="341259at2759"/>
<dbReference type="InterPro" id="IPR036770">
    <property type="entry name" value="Ankyrin_rpt-contain_sf"/>
</dbReference>
<organism evidence="4 5">
    <name type="scientific">Anaeramoeba ignava</name>
    <name type="common">Anaerobic marine amoeba</name>
    <dbReference type="NCBI Taxonomy" id="1746090"/>
    <lineage>
        <taxon>Eukaryota</taxon>
        <taxon>Metamonada</taxon>
        <taxon>Anaeramoebidae</taxon>
        <taxon>Anaeramoeba</taxon>
    </lineage>
</organism>
<keyword evidence="2 3" id="KW-0040">ANK repeat</keyword>
<comment type="caution">
    <text evidence="4">The sequence shown here is derived from an EMBL/GenBank/DDBJ whole genome shotgun (WGS) entry which is preliminary data.</text>
</comment>
<keyword evidence="1" id="KW-0677">Repeat</keyword>
<evidence type="ECO:0000313" key="4">
    <source>
        <dbReference type="EMBL" id="KAJ5077023.1"/>
    </source>
</evidence>
<feature type="repeat" description="ANK" evidence="3">
    <location>
        <begin position="17"/>
        <end position="49"/>
    </location>
</feature>
<dbReference type="PROSITE" id="PS50297">
    <property type="entry name" value="ANK_REP_REGION"/>
    <property type="match status" value="2"/>
</dbReference>
<protein>
    <submittedName>
        <fullName evidence="4">Ankyrin repeat-containing protein</fullName>
    </submittedName>
</protein>
<feature type="repeat" description="ANK" evidence="3">
    <location>
        <begin position="50"/>
        <end position="82"/>
    </location>
</feature>
<reference evidence="4" key="1">
    <citation type="submission" date="2022-10" db="EMBL/GenBank/DDBJ databases">
        <title>Novel sulphate-reducing endosymbionts in the free-living metamonad Anaeramoeba.</title>
        <authorList>
            <person name="Jerlstrom-Hultqvist J."/>
            <person name="Cepicka I."/>
            <person name="Gallot-Lavallee L."/>
            <person name="Salas-Leiva D."/>
            <person name="Curtis B.A."/>
            <person name="Zahonova K."/>
            <person name="Pipaliya S."/>
            <person name="Dacks J."/>
            <person name="Roger A.J."/>
        </authorList>
    </citation>
    <scope>NUCLEOTIDE SEQUENCE</scope>
    <source>
        <strain evidence="4">BMAN</strain>
    </source>
</reference>